<dbReference type="Proteomes" id="UP000215405">
    <property type="component" value="Unassembled WGS sequence"/>
</dbReference>
<dbReference type="InterPro" id="IPR003791">
    <property type="entry name" value="UPF0178"/>
</dbReference>
<dbReference type="PANTHER" id="PTHR35146:SF1">
    <property type="entry name" value="UPF0178 PROTEIN YAII"/>
    <property type="match status" value="1"/>
</dbReference>
<evidence type="ECO:0000256" key="2">
    <source>
        <dbReference type="HAMAP-Rule" id="MF_00489"/>
    </source>
</evidence>
<accession>A0A231UWC6</accession>
<dbReference type="RefSeq" id="WP_094076971.1">
    <property type="nucleotide sequence ID" value="NZ_NBYO01000002.1"/>
</dbReference>
<organism evidence="3 4">
    <name type="scientific">Notoacmeibacter marinus</name>
    <dbReference type="NCBI Taxonomy" id="1876515"/>
    <lineage>
        <taxon>Bacteria</taxon>
        <taxon>Pseudomonadati</taxon>
        <taxon>Pseudomonadota</taxon>
        <taxon>Alphaproteobacteria</taxon>
        <taxon>Hyphomicrobiales</taxon>
        <taxon>Notoacmeibacteraceae</taxon>
        <taxon>Notoacmeibacter</taxon>
    </lineage>
</organism>
<evidence type="ECO:0000313" key="4">
    <source>
        <dbReference type="Proteomes" id="UP000215405"/>
    </source>
</evidence>
<dbReference type="EMBL" id="NBYO01000002">
    <property type="protein sequence ID" value="OXT00147.1"/>
    <property type="molecule type" value="Genomic_DNA"/>
</dbReference>
<name>A0A231UWC6_9HYPH</name>
<comment type="caution">
    <text evidence="3">The sequence shown here is derived from an EMBL/GenBank/DDBJ whole genome shotgun (WGS) entry which is preliminary data.</text>
</comment>
<reference evidence="4" key="1">
    <citation type="journal article" date="2017" name="Int. J. Syst. Evol. Microbiol.">
        <title>Notoacmeibacter marinus gen. nov., sp. nov., isolated from the gut of a limpet and proposal of Notoacmeibacteraceae fam. nov. in the order Rhizobiales of the class Alphaproteobacteria.</title>
        <authorList>
            <person name="Huang Z."/>
            <person name="Guo F."/>
            <person name="Lai Q."/>
        </authorList>
    </citation>
    <scope>NUCLEOTIDE SEQUENCE [LARGE SCALE GENOMIC DNA]</scope>
    <source>
        <strain evidence="4">XMTR2A4</strain>
    </source>
</reference>
<gene>
    <name evidence="3" type="ORF">B7H23_08155</name>
</gene>
<evidence type="ECO:0000313" key="3">
    <source>
        <dbReference type="EMBL" id="OXT00147.1"/>
    </source>
</evidence>
<dbReference type="CDD" id="cd18720">
    <property type="entry name" value="PIN_YqxD-like"/>
    <property type="match status" value="1"/>
</dbReference>
<dbReference type="PANTHER" id="PTHR35146">
    <property type="entry name" value="UPF0178 PROTEIN YAII"/>
    <property type="match status" value="1"/>
</dbReference>
<dbReference type="NCBIfam" id="NF001095">
    <property type="entry name" value="PRK00124.1"/>
    <property type="match status" value="1"/>
</dbReference>
<comment type="similarity">
    <text evidence="1 2">Belongs to the UPF0178 family.</text>
</comment>
<protein>
    <recommendedName>
        <fullName evidence="2">UPF0178 protein B7H23_08155</fullName>
    </recommendedName>
</protein>
<dbReference type="AlphaFoldDB" id="A0A231UWC6"/>
<dbReference type="Pfam" id="PF02639">
    <property type="entry name" value="DUF188"/>
    <property type="match status" value="1"/>
</dbReference>
<dbReference type="HAMAP" id="MF_00489">
    <property type="entry name" value="UPF0178"/>
    <property type="match status" value="1"/>
</dbReference>
<sequence length="152" mass="16535">MTTPTIWVDADACPVRGEIERVAERYALRVIYVAASGLRPSRYEFASIKLVGGGFDEADDHIAEHIAANDLCITADMPLAARCVERDALALTPKGRLLDAANVGGALAARNLGQHLREANQAQTYNAPFGKADRSRFLQVLDRAIRRLQSSS</sequence>
<evidence type="ECO:0000256" key="1">
    <source>
        <dbReference type="ARBA" id="ARBA00008522"/>
    </source>
</evidence>
<proteinExistence type="inferred from homology"/>
<keyword evidence="4" id="KW-1185">Reference proteome</keyword>